<keyword evidence="2" id="KW-0446">Lipid-binding</keyword>
<sequence length="132" mass="14749">MAAWEGKKYKLEKSENLDAFMEALGVSAENRKLGNTLTPTVSLVKNGDEYEYTTTYTVKNQVMKFKPGVEFDMNSADGRQMKTVCHFENPNKLIQEEKGGNATIIVREFTDSELVATSKVSGITAVMHYKAI</sequence>
<dbReference type="EMBL" id="LR899014">
    <property type="protein sequence ID" value="CAD7093313.1"/>
    <property type="molecule type" value="Genomic_DNA"/>
</dbReference>
<dbReference type="PRINTS" id="PR00178">
    <property type="entry name" value="FATTYACIDBP"/>
</dbReference>
<dbReference type="GO" id="GO:0008289">
    <property type="term" value="F:lipid binding"/>
    <property type="evidence" value="ECO:0007669"/>
    <property type="project" value="UniProtKB-KW"/>
</dbReference>
<proteinExistence type="inferred from homology"/>
<dbReference type="AlphaFoldDB" id="A0A7R8V5Z6"/>
<dbReference type="InterPro" id="IPR000463">
    <property type="entry name" value="Fatty_acid-bd"/>
</dbReference>
<dbReference type="Pfam" id="PF00061">
    <property type="entry name" value="Lipocalin"/>
    <property type="match status" value="1"/>
</dbReference>
<evidence type="ECO:0000259" key="3">
    <source>
        <dbReference type="Pfam" id="PF00061"/>
    </source>
</evidence>
<dbReference type="Gene3D" id="2.40.128.20">
    <property type="match status" value="1"/>
</dbReference>
<gene>
    <name evidence="4" type="ORF">HERILL_LOCUS15601</name>
</gene>
<dbReference type="InterPro" id="IPR031259">
    <property type="entry name" value="ILBP"/>
</dbReference>
<dbReference type="OMA" id="MMLTFEG"/>
<protein>
    <recommendedName>
        <fullName evidence="3">Lipocalin/cytosolic fatty-acid binding domain-containing protein</fullName>
    </recommendedName>
</protein>
<dbReference type="Proteomes" id="UP000594454">
    <property type="component" value="Chromosome 6"/>
</dbReference>
<reference evidence="4 5" key="1">
    <citation type="submission" date="2020-11" db="EMBL/GenBank/DDBJ databases">
        <authorList>
            <person name="Wallbank WR R."/>
            <person name="Pardo Diaz C."/>
            <person name="Kozak K."/>
            <person name="Martin S."/>
            <person name="Jiggins C."/>
            <person name="Moest M."/>
            <person name="Warren A I."/>
            <person name="Generalovic N T."/>
            <person name="Byers J.R.P. K."/>
            <person name="Montejo-Kovacevich G."/>
            <person name="Yen C E."/>
        </authorList>
    </citation>
    <scope>NUCLEOTIDE SEQUENCE [LARGE SCALE GENOMIC DNA]</scope>
</reference>
<dbReference type="InParanoid" id="A0A7R8V5Z6"/>
<accession>A0A7R8V5Z6</accession>
<evidence type="ECO:0000313" key="4">
    <source>
        <dbReference type="EMBL" id="CAD7093313.1"/>
    </source>
</evidence>
<organism evidence="4 5">
    <name type="scientific">Hermetia illucens</name>
    <name type="common">Black soldier fly</name>
    <dbReference type="NCBI Taxonomy" id="343691"/>
    <lineage>
        <taxon>Eukaryota</taxon>
        <taxon>Metazoa</taxon>
        <taxon>Ecdysozoa</taxon>
        <taxon>Arthropoda</taxon>
        <taxon>Hexapoda</taxon>
        <taxon>Insecta</taxon>
        <taxon>Pterygota</taxon>
        <taxon>Neoptera</taxon>
        <taxon>Endopterygota</taxon>
        <taxon>Diptera</taxon>
        <taxon>Brachycera</taxon>
        <taxon>Stratiomyomorpha</taxon>
        <taxon>Stratiomyidae</taxon>
        <taxon>Hermetiinae</taxon>
        <taxon>Hermetia</taxon>
    </lineage>
</organism>
<feature type="domain" description="Lipocalin/cytosolic fatty-acid binding" evidence="3">
    <location>
        <begin position="8"/>
        <end position="118"/>
    </location>
</feature>
<dbReference type="PANTHER" id="PTHR11955">
    <property type="entry name" value="FATTY ACID BINDING PROTEIN"/>
    <property type="match status" value="1"/>
</dbReference>
<dbReference type="OrthoDB" id="354351at2759"/>
<dbReference type="SUPFAM" id="SSF50814">
    <property type="entry name" value="Lipocalins"/>
    <property type="match status" value="1"/>
</dbReference>
<dbReference type="InterPro" id="IPR012674">
    <property type="entry name" value="Calycin"/>
</dbReference>
<comment type="similarity">
    <text evidence="1">Belongs to the calycin superfamily. Fatty-acid binding protein (FABP) family.</text>
</comment>
<evidence type="ECO:0000256" key="1">
    <source>
        <dbReference type="ARBA" id="ARBA00008390"/>
    </source>
</evidence>
<evidence type="ECO:0000313" key="5">
    <source>
        <dbReference type="Proteomes" id="UP000594454"/>
    </source>
</evidence>
<dbReference type="InterPro" id="IPR000566">
    <property type="entry name" value="Lipocln_cytosolic_FA-bd_dom"/>
</dbReference>
<name>A0A7R8V5Z6_HERIL</name>
<keyword evidence="5" id="KW-1185">Reference proteome</keyword>
<evidence type="ECO:0000256" key="2">
    <source>
        <dbReference type="ARBA" id="ARBA00023121"/>
    </source>
</evidence>